<sequence>MEKDDEVTLRSDRAQSTQPQPLLLQYGSSQEGSHKKLITENHLKLSEAFEMPDIEGMTGETGGIQNYSDHRVTGRELANSEMDYKSRSPEPDDQDDEDRACACACNWSQGALNYLLNLDCLNHLLFIEATFVFKADSLLQGVSQIPLQ</sequence>
<proteinExistence type="predicted"/>
<dbReference type="EMBL" id="AKHW03006358">
    <property type="protein sequence ID" value="KYO20781.1"/>
    <property type="molecule type" value="Genomic_DNA"/>
</dbReference>
<feature type="compositionally biased region" description="Basic and acidic residues" evidence="1">
    <location>
        <begin position="1"/>
        <end position="13"/>
    </location>
</feature>
<organism evidence="2 3">
    <name type="scientific">Alligator mississippiensis</name>
    <name type="common">American alligator</name>
    <dbReference type="NCBI Taxonomy" id="8496"/>
    <lineage>
        <taxon>Eukaryota</taxon>
        <taxon>Metazoa</taxon>
        <taxon>Chordata</taxon>
        <taxon>Craniata</taxon>
        <taxon>Vertebrata</taxon>
        <taxon>Euteleostomi</taxon>
        <taxon>Archelosauria</taxon>
        <taxon>Archosauria</taxon>
        <taxon>Crocodylia</taxon>
        <taxon>Alligatoridae</taxon>
        <taxon>Alligatorinae</taxon>
        <taxon>Alligator</taxon>
    </lineage>
</organism>
<name>A0A151M8G7_ALLMI</name>
<feature type="compositionally biased region" description="Polar residues" evidence="1">
    <location>
        <begin position="14"/>
        <end position="31"/>
    </location>
</feature>
<feature type="region of interest" description="Disordered" evidence="1">
    <location>
        <begin position="1"/>
        <end position="31"/>
    </location>
</feature>
<comment type="caution">
    <text evidence="2">The sequence shown here is derived from an EMBL/GenBank/DDBJ whole genome shotgun (WGS) entry which is preliminary data.</text>
</comment>
<dbReference type="Proteomes" id="UP000050525">
    <property type="component" value="Unassembled WGS sequence"/>
</dbReference>
<evidence type="ECO:0000256" key="1">
    <source>
        <dbReference type="SAM" id="MobiDB-lite"/>
    </source>
</evidence>
<feature type="region of interest" description="Disordered" evidence="1">
    <location>
        <begin position="54"/>
        <end position="98"/>
    </location>
</feature>
<evidence type="ECO:0000313" key="3">
    <source>
        <dbReference type="Proteomes" id="UP000050525"/>
    </source>
</evidence>
<accession>A0A151M8G7</accession>
<evidence type="ECO:0000313" key="2">
    <source>
        <dbReference type="EMBL" id="KYO20781.1"/>
    </source>
</evidence>
<gene>
    <name evidence="2" type="ORF">Y1Q_0012642</name>
</gene>
<reference evidence="2 3" key="1">
    <citation type="journal article" date="2012" name="Genome Biol.">
        <title>Sequencing three crocodilian genomes to illuminate the evolution of archosaurs and amniotes.</title>
        <authorList>
            <person name="St John J.A."/>
            <person name="Braun E.L."/>
            <person name="Isberg S.R."/>
            <person name="Miles L.G."/>
            <person name="Chong A.Y."/>
            <person name="Gongora J."/>
            <person name="Dalzell P."/>
            <person name="Moran C."/>
            <person name="Bed'hom B."/>
            <person name="Abzhanov A."/>
            <person name="Burgess S.C."/>
            <person name="Cooksey A.M."/>
            <person name="Castoe T.A."/>
            <person name="Crawford N.G."/>
            <person name="Densmore L.D."/>
            <person name="Drew J.C."/>
            <person name="Edwards S.V."/>
            <person name="Faircloth B.C."/>
            <person name="Fujita M.K."/>
            <person name="Greenwold M.J."/>
            <person name="Hoffmann F.G."/>
            <person name="Howard J.M."/>
            <person name="Iguchi T."/>
            <person name="Janes D.E."/>
            <person name="Khan S.Y."/>
            <person name="Kohno S."/>
            <person name="de Koning A.J."/>
            <person name="Lance S.L."/>
            <person name="McCarthy F.M."/>
            <person name="McCormack J.E."/>
            <person name="Merchant M.E."/>
            <person name="Peterson D.G."/>
            <person name="Pollock D.D."/>
            <person name="Pourmand N."/>
            <person name="Raney B.J."/>
            <person name="Roessler K.A."/>
            <person name="Sanford J.R."/>
            <person name="Sawyer R.H."/>
            <person name="Schmidt C.J."/>
            <person name="Triplett E.W."/>
            <person name="Tuberville T.D."/>
            <person name="Venegas-Anaya M."/>
            <person name="Howard J.T."/>
            <person name="Jarvis E.D."/>
            <person name="Guillette L.J.Jr."/>
            <person name="Glenn T.C."/>
            <person name="Green R.E."/>
            <person name="Ray D.A."/>
        </authorList>
    </citation>
    <scope>NUCLEOTIDE SEQUENCE [LARGE SCALE GENOMIC DNA]</scope>
    <source>
        <strain evidence="2">KSC_2009_1</strain>
    </source>
</reference>
<keyword evidence="3" id="KW-1185">Reference proteome</keyword>
<dbReference type="AlphaFoldDB" id="A0A151M8G7"/>
<protein>
    <submittedName>
        <fullName evidence="2">Uncharacterized protein</fullName>
    </submittedName>
</protein>